<evidence type="ECO:0000313" key="1">
    <source>
        <dbReference type="EMBL" id="MBO1328793.1"/>
    </source>
</evidence>
<accession>A0ABS3LN36</accession>
<dbReference type="EMBL" id="JAFVMG010000010">
    <property type="protein sequence ID" value="MBO1328793.1"/>
    <property type="molecule type" value="Genomic_DNA"/>
</dbReference>
<dbReference type="RefSeq" id="WP_207854669.1">
    <property type="nucleotide sequence ID" value="NZ_JAFVMG010000010.1"/>
</dbReference>
<comment type="caution">
    <text evidence="1">The sequence shown here is derived from an EMBL/GenBank/DDBJ whole genome shotgun (WGS) entry which is preliminary data.</text>
</comment>
<protein>
    <submittedName>
        <fullName evidence="1">Uncharacterized protein</fullName>
    </submittedName>
</protein>
<name>A0ABS3LN36_9PROT</name>
<proteinExistence type="predicted"/>
<reference evidence="1 2" key="1">
    <citation type="submission" date="2021-03" db="EMBL/GenBank/DDBJ databases">
        <title>The complete genome sequence of Acetobacter suratthaniensis TBRC 1719.</title>
        <authorList>
            <person name="Charoenyingcharoen P."/>
            <person name="Yukphan P."/>
        </authorList>
    </citation>
    <scope>NUCLEOTIDE SEQUENCE [LARGE SCALE GENOMIC DNA]</scope>
    <source>
        <strain evidence="1 2">TBRC 1719</strain>
    </source>
</reference>
<sequence length="157" mass="16365">MSRLVISLVVSILGLLFTAVGPAIAHASPMRAEHAMFMHNAHMALPCHEGMQPAYQPDQGNTLPAGVSALPHPAMAIPLIFGPNRAETCLHAAHSVHEHAMPCCTESGQSFVATINAGQPAALLLLSAVIIQPHRINALPAGPDVAPLLPPPRPSNA</sequence>
<dbReference type="Proteomes" id="UP000664399">
    <property type="component" value="Unassembled WGS sequence"/>
</dbReference>
<evidence type="ECO:0000313" key="2">
    <source>
        <dbReference type="Proteomes" id="UP000664399"/>
    </source>
</evidence>
<keyword evidence="2" id="KW-1185">Reference proteome</keyword>
<organism evidence="1 2">
    <name type="scientific">Acetobacter suratthaniensis</name>
    <dbReference type="NCBI Taxonomy" id="1502841"/>
    <lineage>
        <taxon>Bacteria</taxon>
        <taxon>Pseudomonadati</taxon>
        <taxon>Pseudomonadota</taxon>
        <taxon>Alphaproteobacteria</taxon>
        <taxon>Acetobacterales</taxon>
        <taxon>Acetobacteraceae</taxon>
        <taxon>Acetobacter</taxon>
    </lineage>
</organism>
<gene>
    <name evidence="1" type="ORF">J2D75_09940</name>
</gene>